<dbReference type="EMBL" id="FWFK01000002">
    <property type="protein sequence ID" value="SLN29337.1"/>
    <property type="molecule type" value="Genomic_DNA"/>
</dbReference>
<accession>A0A1X6YRW4</accession>
<evidence type="ECO:0000313" key="8">
    <source>
        <dbReference type="EMBL" id="SLN29337.1"/>
    </source>
</evidence>
<gene>
    <name evidence="8" type="primary">yqjF</name>
    <name evidence="8" type="ORF">ROJ8625_01267</name>
</gene>
<keyword evidence="9" id="KW-1185">Reference proteome</keyword>
<evidence type="ECO:0000256" key="3">
    <source>
        <dbReference type="ARBA" id="ARBA00022475"/>
    </source>
</evidence>
<name>A0A1X6YRW4_9RHOB</name>
<evidence type="ECO:0000256" key="1">
    <source>
        <dbReference type="ARBA" id="ARBA00004651"/>
    </source>
</evidence>
<sequence>MPDLAVLVGRVLIAALFLAGAIQKALDPAPTAALLAGRGLPEILLWPALAFNLAAGLALVAGVRVPAVATLLAAYCAVTSVFHFVPDDPWQMSILVKNWAIAGGCLCLAAHGPGRFAVSRLHRSAASLGSVGAASDGDRRA</sequence>
<dbReference type="Proteomes" id="UP000193570">
    <property type="component" value="Unassembled WGS sequence"/>
</dbReference>
<dbReference type="OrthoDB" id="9810206at2"/>
<dbReference type="PANTHER" id="PTHR33452">
    <property type="entry name" value="OXIDOREDUCTASE CATD-RELATED"/>
    <property type="match status" value="1"/>
</dbReference>
<evidence type="ECO:0000256" key="2">
    <source>
        <dbReference type="ARBA" id="ARBA00006679"/>
    </source>
</evidence>
<dbReference type="InterPro" id="IPR051907">
    <property type="entry name" value="DoxX-like_oxidoreductase"/>
</dbReference>
<dbReference type="RefSeq" id="WP_085791019.1">
    <property type="nucleotide sequence ID" value="NZ_FWFK01000002.1"/>
</dbReference>
<evidence type="ECO:0000256" key="7">
    <source>
        <dbReference type="SAM" id="Phobius"/>
    </source>
</evidence>
<feature type="transmembrane region" description="Helical" evidence="7">
    <location>
        <begin position="68"/>
        <end position="86"/>
    </location>
</feature>
<proteinExistence type="inferred from homology"/>
<dbReference type="Pfam" id="PF07681">
    <property type="entry name" value="DoxX"/>
    <property type="match status" value="1"/>
</dbReference>
<feature type="transmembrane region" description="Helical" evidence="7">
    <location>
        <begin position="43"/>
        <end position="61"/>
    </location>
</feature>
<comment type="subcellular location">
    <subcellularLocation>
        <location evidence="1">Cell membrane</location>
        <topology evidence="1">Multi-pass membrane protein</topology>
    </subcellularLocation>
</comment>
<evidence type="ECO:0000256" key="6">
    <source>
        <dbReference type="ARBA" id="ARBA00023136"/>
    </source>
</evidence>
<dbReference type="InterPro" id="IPR032808">
    <property type="entry name" value="DoxX"/>
</dbReference>
<dbReference type="AlphaFoldDB" id="A0A1X6YRW4"/>
<reference evidence="8 9" key="1">
    <citation type="submission" date="2017-03" db="EMBL/GenBank/DDBJ databases">
        <authorList>
            <person name="Afonso C.L."/>
            <person name="Miller P.J."/>
            <person name="Scott M.A."/>
            <person name="Spackman E."/>
            <person name="Goraichik I."/>
            <person name="Dimitrov K.M."/>
            <person name="Suarez D.L."/>
            <person name="Swayne D.E."/>
        </authorList>
    </citation>
    <scope>NUCLEOTIDE SEQUENCE [LARGE SCALE GENOMIC DNA]</scope>
    <source>
        <strain evidence="8 9">CECT 8625</strain>
    </source>
</reference>
<evidence type="ECO:0000256" key="5">
    <source>
        <dbReference type="ARBA" id="ARBA00022989"/>
    </source>
</evidence>
<comment type="similarity">
    <text evidence="2">Belongs to the DoxX family.</text>
</comment>
<keyword evidence="4 7" id="KW-0812">Transmembrane</keyword>
<dbReference type="PANTHER" id="PTHR33452:SF1">
    <property type="entry name" value="INNER MEMBRANE PROTEIN YPHA-RELATED"/>
    <property type="match status" value="1"/>
</dbReference>
<protein>
    <submittedName>
        <fullName evidence="8">Inner membrane protein YqjF</fullName>
    </submittedName>
</protein>
<dbReference type="GO" id="GO:0005886">
    <property type="term" value="C:plasma membrane"/>
    <property type="evidence" value="ECO:0007669"/>
    <property type="project" value="UniProtKB-SubCell"/>
</dbReference>
<keyword evidence="5 7" id="KW-1133">Transmembrane helix</keyword>
<evidence type="ECO:0000313" key="9">
    <source>
        <dbReference type="Proteomes" id="UP000193570"/>
    </source>
</evidence>
<organism evidence="8 9">
    <name type="scientific">Roseivivax jejudonensis</name>
    <dbReference type="NCBI Taxonomy" id="1529041"/>
    <lineage>
        <taxon>Bacteria</taxon>
        <taxon>Pseudomonadati</taxon>
        <taxon>Pseudomonadota</taxon>
        <taxon>Alphaproteobacteria</taxon>
        <taxon>Rhodobacterales</taxon>
        <taxon>Roseobacteraceae</taxon>
        <taxon>Roseivivax</taxon>
    </lineage>
</organism>
<evidence type="ECO:0000256" key="4">
    <source>
        <dbReference type="ARBA" id="ARBA00022692"/>
    </source>
</evidence>
<keyword evidence="6 7" id="KW-0472">Membrane</keyword>
<feature type="transmembrane region" description="Helical" evidence="7">
    <location>
        <begin position="98"/>
        <end position="118"/>
    </location>
</feature>
<keyword evidence="3" id="KW-1003">Cell membrane</keyword>